<dbReference type="InParanoid" id="F8A8E3"/>
<keyword evidence="6" id="KW-1185">Reference proteome</keyword>
<dbReference type="SFLD" id="SFLDS00029">
    <property type="entry name" value="Radical_SAM"/>
    <property type="match status" value="1"/>
</dbReference>
<dbReference type="PaxDb" id="667014-Thein_0062"/>
<name>F8A8E3_THEID</name>
<dbReference type="GO" id="GO:0046872">
    <property type="term" value="F:metal ion binding"/>
    <property type="evidence" value="ECO:0007669"/>
    <property type="project" value="UniProtKB-KW"/>
</dbReference>
<dbReference type="InterPro" id="IPR006638">
    <property type="entry name" value="Elp3/MiaA/NifB-like_rSAM"/>
</dbReference>
<keyword evidence="3" id="KW-0411">Iron-sulfur</keyword>
<dbReference type="Pfam" id="PF04055">
    <property type="entry name" value="Radical_SAM"/>
    <property type="match status" value="1"/>
</dbReference>
<gene>
    <name evidence="5" type="ordered locus">Thein_0062</name>
</gene>
<keyword evidence="2" id="KW-0408">Iron</keyword>
<sequence>MKVVKVKRRSQVLKNPAFGCLKDIPSVNVTRGCLHRCAYCYARVFPETPKNEVQLYENLPEKLEKEIVSRLKRGRKPKAVAFSTASDAFQPNEAILQISFECMKILLKSGVAVSFLTKGRIPEKFFSLFNEHKGLVKPRFGLVSLSSDYRLIFEPRTAPLYLRLRLIEKAAKLGLEPAVRIDPVIPGLTDREEMVESLMRRLAMAGVKEVSVSYLVLRPKVMEQMEKELPYAFWQKIFSVYQGEPWCQVITSATTKLVRKEIREKGYALFKEIGRAFGLTVKICGCKNPDLPFEFCAPWEIKEKMPKQKELFK</sequence>
<dbReference type="Gene3D" id="3.80.30.30">
    <property type="match status" value="1"/>
</dbReference>
<accession>F8A8E3</accession>
<evidence type="ECO:0000256" key="2">
    <source>
        <dbReference type="ARBA" id="ARBA00023004"/>
    </source>
</evidence>
<dbReference type="SMART" id="SM00729">
    <property type="entry name" value="Elp3"/>
    <property type="match status" value="1"/>
</dbReference>
<dbReference type="HOGENOM" id="CLU_888338_0_0_0"/>
<dbReference type="eggNOG" id="COG1533">
    <property type="taxonomic scope" value="Bacteria"/>
</dbReference>
<reference evidence="6" key="1">
    <citation type="submission" date="2011-04" db="EMBL/GenBank/DDBJ databases">
        <title>The complete genome of Thermodesulfatator indicus DSM 15286.</title>
        <authorList>
            <person name="Lucas S."/>
            <person name="Copeland A."/>
            <person name="Lapidus A."/>
            <person name="Bruce D."/>
            <person name="Goodwin L."/>
            <person name="Pitluck S."/>
            <person name="Peters L."/>
            <person name="Kyrpides N."/>
            <person name="Mavromatis K."/>
            <person name="Pagani I."/>
            <person name="Ivanova N."/>
            <person name="Saunders L."/>
            <person name="Detter J.C."/>
            <person name="Tapia R."/>
            <person name="Han C."/>
            <person name="Land M."/>
            <person name="Hauser L."/>
            <person name="Markowitz V."/>
            <person name="Cheng J.-F."/>
            <person name="Hugenholtz P."/>
            <person name="Woyke T."/>
            <person name="Wu D."/>
            <person name="Spring S."/>
            <person name="Schroeder M."/>
            <person name="Brambilla E."/>
            <person name="Klenk H.-P."/>
            <person name="Eisen J.A."/>
        </authorList>
    </citation>
    <scope>NUCLEOTIDE SEQUENCE [LARGE SCALE GENOMIC DNA]</scope>
    <source>
        <strain evidence="6">DSM 15286 / JCM 11887 / CIR29812</strain>
    </source>
</reference>
<dbReference type="AlphaFoldDB" id="F8A8E3"/>
<protein>
    <submittedName>
        <fullName evidence="5">Radical SAM domain protein</fullName>
    </submittedName>
</protein>
<evidence type="ECO:0000259" key="4">
    <source>
        <dbReference type="SMART" id="SM00729"/>
    </source>
</evidence>
<dbReference type="GO" id="GO:0051536">
    <property type="term" value="F:iron-sulfur cluster binding"/>
    <property type="evidence" value="ECO:0007669"/>
    <property type="project" value="UniProtKB-KW"/>
</dbReference>
<organism evidence="5 6">
    <name type="scientific">Thermodesulfatator indicus (strain DSM 15286 / JCM 11887 / CIR29812)</name>
    <dbReference type="NCBI Taxonomy" id="667014"/>
    <lineage>
        <taxon>Bacteria</taxon>
        <taxon>Pseudomonadati</taxon>
        <taxon>Thermodesulfobacteriota</taxon>
        <taxon>Thermodesulfobacteria</taxon>
        <taxon>Thermodesulfobacteriales</taxon>
        <taxon>Thermodesulfatatoraceae</taxon>
        <taxon>Thermodesulfatator</taxon>
    </lineage>
</organism>
<dbReference type="InterPro" id="IPR007197">
    <property type="entry name" value="rSAM"/>
</dbReference>
<keyword evidence="1" id="KW-0479">Metal-binding</keyword>
<dbReference type="SUPFAM" id="SSF102114">
    <property type="entry name" value="Radical SAM enzymes"/>
    <property type="match status" value="1"/>
</dbReference>
<evidence type="ECO:0000313" key="5">
    <source>
        <dbReference type="EMBL" id="AEH43947.1"/>
    </source>
</evidence>
<dbReference type="OrthoDB" id="9787478at2"/>
<evidence type="ECO:0000313" key="6">
    <source>
        <dbReference type="Proteomes" id="UP000006793"/>
    </source>
</evidence>
<dbReference type="GO" id="GO:0003824">
    <property type="term" value="F:catalytic activity"/>
    <property type="evidence" value="ECO:0007669"/>
    <property type="project" value="InterPro"/>
</dbReference>
<dbReference type="RefSeq" id="WP_013906694.1">
    <property type="nucleotide sequence ID" value="NC_015681.1"/>
</dbReference>
<dbReference type="InterPro" id="IPR040086">
    <property type="entry name" value="MJ0683-like"/>
</dbReference>
<proteinExistence type="predicted"/>
<dbReference type="EMBL" id="CP002683">
    <property type="protein sequence ID" value="AEH43947.1"/>
    <property type="molecule type" value="Genomic_DNA"/>
</dbReference>
<dbReference type="STRING" id="667014.Thein_0062"/>
<evidence type="ECO:0000256" key="3">
    <source>
        <dbReference type="ARBA" id="ARBA00023014"/>
    </source>
</evidence>
<feature type="domain" description="Elp3/MiaA/NifB-like radical SAM core" evidence="4">
    <location>
        <begin position="23"/>
        <end position="242"/>
    </location>
</feature>
<evidence type="ECO:0000256" key="1">
    <source>
        <dbReference type="ARBA" id="ARBA00022723"/>
    </source>
</evidence>
<dbReference type="KEGG" id="tid:Thein_0062"/>
<dbReference type="InterPro" id="IPR058240">
    <property type="entry name" value="rSAM_sf"/>
</dbReference>
<dbReference type="PANTHER" id="PTHR43432:SF3">
    <property type="entry name" value="SLR0285 PROTEIN"/>
    <property type="match status" value="1"/>
</dbReference>
<dbReference type="SFLD" id="SFLDG01084">
    <property type="entry name" value="Uncharacterised_Radical_SAM_Su"/>
    <property type="match status" value="1"/>
</dbReference>
<dbReference type="Proteomes" id="UP000006793">
    <property type="component" value="Chromosome"/>
</dbReference>
<reference evidence="5 6" key="2">
    <citation type="journal article" date="2012" name="Stand. Genomic Sci.">
        <title>Complete genome sequence of the thermophilic sulfate-reducing ocean bacterium Thermodesulfatator indicus type strain (CIR29812(T)).</title>
        <authorList>
            <person name="Anderson I."/>
            <person name="Saunders E."/>
            <person name="Lapidus A."/>
            <person name="Nolan M."/>
            <person name="Lucas S."/>
            <person name="Tice H."/>
            <person name="Del Rio T.G."/>
            <person name="Cheng J.F."/>
            <person name="Han C."/>
            <person name="Tapia R."/>
            <person name="Goodwin L.A."/>
            <person name="Pitluck S."/>
            <person name="Liolios K."/>
            <person name="Mavromatis K."/>
            <person name="Pagani I."/>
            <person name="Ivanova N."/>
            <person name="Mikhailova N."/>
            <person name="Pati A."/>
            <person name="Chen A."/>
            <person name="Palaniappan K."/>
            <person name="Land M."/>
            <person name="Hauser L."/>
            <person name="Jeffries C.D."/>
            <person name="Chang Y.J."/>
            <person name="Brambilla E.M."/>
            <person name="Rohde M."/>
            <person name="Spring S."/>
            <person name="Goker M."/>
            <person name="Detter J.C."/>
            <person name="Woyke T."/>
            <person name="Bristow J."/>
            <person name="Eisen J.A."/>
            <person name="Markowitz V."/>
            <person name="Hugenholtz P."/>
            <person name="Kyrpides N.C."/>
            <person name="Klenk H.P."/>
        </authorList>
    </citation>
    <scope>NUCLEOTIDE SEQUENCE [LARGE SCALE GENOMIC DNA]</scope>
    <source>
        <strain evidence="6">DSM 15286 / JCM 11887 / CIR29812</strain>
    </source>
</reference>
<dbReference type="PANTHER" id="PTHR43432">
    <property type="entry name" value="SLR0285 PROTEIN"/>
    <property type="match status" value="1"/>
</dbReference>